<dbReference type="Proteomes" id="UP000824890">
    <property type="component" value="Unassembled WGS sequence"/>
</dbReference>
<dbReference type="EMBL" id="JAGKQM010000006">
    <property type="protein sequence ID" value="KAH0922619.1"/>
    <property type="molecule type" value="Genomic_DNA"/>
</dbReference>
<evidence type="ECO:0000256" key="1">
    <source>
        <dbReference type="SAM" id="Coils"/>
    </source>
</evidence>
<reference evidence="3 4" key="1">
    <citation type="submission" date="2021-05" db="EMBL/GenBank/DDBJ databases">
        <title>Genome Assembly of Synthetic Allotetraploid Brassica napus Reveals Homoeologous Exchanges between Subgenomes.</title>
        <authorList>
            <person name="Davis J.T."/>
        </authorList>
    </citation>
    <scope>NUCLEOTIDE SEQUENCE [LARGE SCALE GENOMIC DNA]</scope>
    <source>
        <strain evidence="4">cv. Da-Ae</strain>
        <tissue evidence="3">Seedling</tissue>
    </source>
</reference>
<evidence type="ECO:0000313" key="3">
    <source>
        <dbReference type="EMBL" id="KAH0922619.1"/>
    </source>
</evidence>
<evidence type="ECO:0000256" key="2">
    <source>
        <dbReference type="SAM" id="MobiDB-lite"/>
    </source>
</evidence>
<keyword evidence="4" id="KW-1185">Reference proteome</keyword>
<name>A0ABQ8CZU2_BRANA</name>
<feature type="compositionally biased region" description="Basic and acidic residues" evidence="2">
    <location>
        <begin position="133"/>
        <end position="147"/>
    </location>
</feature>
<feature type="compositionally biased region" description="Acidic residues" evidence="2">
    <location>
        <begin position="67"/>
        <end position="76"/>
    </location>
</feature>
<accession>A0ABQ8CZU2</accession>
<keyword evidence="1" id="KW-0175">Coiled coil</keyword>
<proteinExistence type="predicted"/>
<feature type="region of interest" description="Disordered" evidence="2">
    <location>
        <begin position="118"/>
        <end position="155"/>
    </location>
</feature>
<sequence>MDKNHGDPPPLSFPDIMFAIGDEPLGIRVTPYHKPSCISKILNALEEEEARFVRESPFDGASSGSEAESEEDEESGVVEREGKKSINTGHIRSIDSACKVNVVSIISDGADLPNFVSDVGSDDEEDGGATKADVSRMHDEAVKENNNRKTARANRKLPATEGIDAEYVASIVKNSLSADLSNMDLLRNSQKEILDSMTKYCTCTHARLPVDARPDNTGKSNVPGGDTTSFVVSDIIQEAMRFANKESTHTRQDPLEAYMFNEEADDIGEVVAGQDTVTNRNADGEDTVEHVIAPPLNSTETSMEDPTNVVNANQCRRTYCGRSRGYEGVGEVEDMKVLVSDLKEEVSEMRSDMVGLAKQLDYSQHMLQMSAKGSSTGCCIVKEILSDEFAYHGDGPISFSTTNYMHTPKTSNT</sequence>
<protein>
    <submittedName>
        <fullName evidence="3">Uncharacterized protein</fullName>
    </submittedName>
</protein>
<gene>
    <name evidence="3" type="ORF">HID58_022637</name>
</gene>
<evidence type="ECO:0000313" key="4">
    <source>
        <dbReference type="Proteomes" id="UP000824890"/>
    </source>
</evidence>
<comment type="caution">
    <text evidence="3">The sequence shown here is derived from an EMBL/GenBank/DDBJ whole genome shotgun (WGS) entry which is preliminary data.</text>
</comment>
<feature type="region of interest" description="Disordered" evidence="2">
    <location>
        <begin position="55"/>
        <end position="84"/>
    </location>
</feature>
<organism evidence="3 4">
    <name type="scientific">Brassica napus</name>
    <name type="common">Rape</name>
    <dbReference type="NCBI Taxonomy" id="3708"/>
    <lineage>
        <taxon>Eukaryota</taxon>
        <taxon>Viridiplantae</taxon>
        <taxon>Streptophyta</taxon>
        <taxon>Embryophyta</taxon>
        <taxon>Tracheophyta</taxon>
        <taxon>Spermatophyta</taxon>
        <taxon>Magnoliopsida</taxon>
        <taxon>eudicotyledons</taxon>
        <taxon>Gunneridae</taxon>
        <taxon>Pentapetalae</taxon>
        <taxon>rosids</taxon>
        <taxon>malvids</taxon>
        <taxon>Brassicales</taxon>
        <taxon>Brassicaceae</taxon>
        <taxon>Brassiceae</taxon>
        <taxon>Brassica</taxon>
    </lineage>
</organism>
<feature type="coiled-coil region" evidence="1">
    <location>
        <begin position="332"/>
        <end position="359"/>
    </location>
</feature>